<feature type="compositionally biased region" description="Basic and acidic residues" evidence="9">
    <location>
        <begin position="933"/>
        <end position="958"/>
    </location>
</feature>
<sequence>MHKKAAAIIIKILLIVVLFLGSIMVIFAGITGGAILEVMKNAPEIDANAIKNEMSQNSVIVDEDGNEVDAIATSQYREIVDYNKIPDDLKNAFVAVEDERFYEHKGIDPISILGSMVENLRAGSIVRGGSTITQQLARNTYLSNDQTYQRKIKEIYLALEIEEHLSKEEILGTYLNRVFMGQNTYGVQAAAKTYFNKDVSELNLAQCAALAGIVQSPSENSLYKSLKTSEVTNEKVLGEFTIDGTKYSAVYNEAPIKREVYILDKMLELGYIDKKAYDEAIEFDVSKSIEPAERANTEIASYFNSLLEKQVVAKLMEKLNMSENQAWDRLYYGGLKITTTIDTEMQKTLEDIYSNFSSYLMGDTSGWDVAPLLKMKYDNWGNIINTDGKLLYYAKSNFLNENNDIRLSPDDCHMDDDGNIVLTTNKAYLDQAKLVFRNYYSLDDENKNLRTHRTGDIDLGSNKNIYLDDEDNIVISKSYLKDNENLFTAYDDGSFSINKDYYDIDLEGTIQPQSSTVIIDQANGQIKAIMGGRDQKGMRILDRASSVPRQPGSSIKPIATYTPALDNGFNLATGVDDVPQMLNEDGKPWPNNVYEYYMGVKPIREAIKMSINTIAVSTLDKVGIDTSISYLKNFGIIKDSGADNFVSSDEDKEINDENLAALGLGAMTRGLTALDMTGAYAALANYGKYNEPLTFSKIVDSTGKVLFEEKEKTSHEVTSSETAYQITSALQDAGKFYGNIYLNGTDFATKTGTTDDYNDFWCLGYTPYYTVGIWMGCDDQNISLTGTSAERAALMWNVINNKILDGYEAASFEVPKGIVSMKVDTMSGMLPTDASYADPRGTVITEIFGPNNQPTAEDDVHEWVNVDSRNNLLVSNVTPSEFIVSRSFINPKSNYDPSKFNNIYPKDWKQRIPKAYSNLGEPEPEDEEDDDDKKDKDKDKKSDKDKEKPKDQEPKEENPENPQP</sequence>
<evidence type="ECO:0000313" key="13">
    <source>
        <dbReference type="EMBL" id="MFO3666433.1"/>
    </source>
</evidence>
<keyword evidence="4" id="KW-0808">Transferase</keyword>
<keyword evidence="2" id="KW-0645">Protease</keyword>
<dbReference type="Pfam" id="PF00905">
    <property type="entry name" value="Transpeptidase"/>
    <property type="match status" value="1"/>
</dbReference>
<dbReference type="InterPro" id="IPR001460">
    <property type="entry name" value="PCN-bd_Tpept"/>
</dbReference>
<keyword evidence="1" id="KW-0121">Carboxypeptidase</keyword>
<evidence type="ECO:0000259" key="12">
    <source>
        <dbReference type="Pfam" id="PF00912"/>
    </source>
</evidence>
<dbReference type="Proteomes" id="UP001637994">
    <property type="component" value="Unassembled WGS sequence"/>
</dbReference>
<protein>
    <submittedName>
        <fullName evidence="13">Transglycosylase domain-containing protein</fullName>
    </submittedName>
</protein>
<dbReference type="SUPFAM" id="SSF53955">
    <property type="entry name" value="Lysozyme-like"/>
    <property type="match status" value="1"/>
</dbReference>
<dbReference type="Gene3D" id="3.40.710.10">
    <property type="entry name" value="DD-peptidase/beta-lactamase superfamily"/>
    <property type="match status" value="2"/>
</dbReference>
<dbReference type="EMBL" id="JBGMEF010000006">
    <property type="protein sequence ID" value="MFO3666433.1"/>
    <property type="molecule type" value="Genomic_DNA"/>
</dbReference>
<keyword evidence="14" id="KW-1185">Reference proteome</keyword>
<comment type="caution">
    <text evidence="13">The sequence shown here is derived from an EMBL/GenBank/DDBJ whole genome shotgun (WGS) entry which is preliminary data.</text>
</comment>
<feature type="domain" description="Glycosyl transferase family 51" evidence="12">
    <location>
        <begin position="65"/>
        <end position="238"/>
    </location>
</feature>
<evidence type="ECO:0000256" key="8">
    <source>
        <dbReference type="ARBA" id="ARBA00049902"/>
    </source>
</evidence>
<keyword evidence="10" id="KW-0472">Membrane</keyword>
<dbReference type="Gene3D" id="1.10.3810.10">
    <property type="entry name" value="Biosynthetic peptidoglycan transglycosylase-like"/>
    <property type="match status" value="1"/>
</dbReference>
<organism evidence="13 14">
    <name type="scientific">Anaerococcus kampingae</name>
    <dbReference type="NCBI Taxonomy" id="3115614"/>
    <lineage>
        <taxon>Bacteria</taxon>
        <taxon>Bacillati</taxon>
        <taxon>Bacillota</taxon>
        <taxon>Tissierellia</taxon>
        <taxon>Tissierellales</taxon>
        <taxon>Peptoniphilaceae</taxon>
        <taxon>Anaerococcus</taxon>
    </lineage>
</organism>
<dbReference type="InterPro" id="IPR050396">
    <property type="entry name" value="Glycosyltr_51/Transpeptidase"/>
</dbReference>
<reference evidence="13 14" key="1">
    <citation type="journal article" date="2025" name="Anaerobe">
        <title>Description of Anaerococcus kampingiae sp. nov., Anaerococcus groningensis sp. nov., Anaerococcus martiniensis sp. nov., and Anaerococcus cruorum sp. nov., isolated from human clinical specimens.</title>
        <authorList>
            <person name="Boiten K.E."/>
            <person name="Meijer J."/>
            <person name="van Wezel E.M."/>
            <person name="Veloo A.C.M."/>
        </authorList>
    </citation>
    <scope>NUCLEOTIDE SEQUENCE [LARGE SCALE GENOMIC DNA]</scope>
    <source>
        <strain evidence="13 14">ENR0874</strain>
    </source>
</reference>
<feature type="compositionally biased region" description="Acidic residues" evidence="9">
    <location>
        <begin position="922"/>
        <end position="932"/>
    </location>
</feature>
<accession>A0ABW9MC33</accession>
<proteinExistence type="predicted"/>
<evidence type="ECO:0000256" key="3">
    <source>
        <dbReference type="ARBA" id="ARBA00022676"/>
    </source>
</evidence>
<feature type="region of interest" description="Disordered" evidence="9">
    <location>
        <begin position="913"/>
        <end position="964"/>
    </location>
</feature>
<feature type="domain" description="Penicillin-binding protein transpeptidase" evidence="11">
    <location>
        <begin position="515"/>
        <end position="767"/>
    </location>
</feature>
<keyword evidence="5" id="KW-0378">Hydrolase</keyword>
<dbReference type="SUPFAM" id="SSF56601">
    <property type="entry name" value="beta-lactamase/transpeptidase-like"/>
    <property type="match status" value="1"/>
</dbReference>
<evidence type="ECO:0000313" key="14">
    <source>
        <dbReference type="Proteomes" id="UP001637994"/>
    </source>
</evidence>
<keyword evidence="6" id="KW-0511">Multifunctional enzyme</keyword>
<dbReference type="Pfam" id="PF00912">
    <property type="entry name" value="Transgly"/>
    <property type="match status" value="1"/>
</dbReference>
<dbReference type="InterPro" id="IPR012338">
    <property type="entry name" value="Beta-lactam/transpept-like"/>
</dbReference>
<dbReference type="RefSeq" id="WP_410035118.1">
    <property type="nucleotide sequence ID" value="NZ_JBGMEF010000006.1"/>
</dbReference>
<comment type="catalytic activity">
    <reaction evidence="7">
        <text>Preferential cleavage: (Ac)2-L-Lys-D-Ala-|-D-Ala. Also transpeptidation of peptidyl-alanyl moieties that are N-acyl substituents of D-alanine.</text>
        <dbReference type="EC" id="3.4.16.4"/>
    </reaction>
</comment>
<evidence type="ECO:0000256" key="2">
    <source>
        <dbReference type="ARBA" id="ARBA00022670"/>
    </source>
</evidence>
<evidence type="ECO:0000259" key="11">
    <source>
        <dbReference type="Pfam" id="PF00905"/>
    </source>
</evidence>
<dbReference type="InterPro" id="IPR001264">
    <property type="entry name" value="Glyco_trans_51"/>
</dbReference>
<dbReference type="InterPro" id="IPR023346">
    <property type="entry name" value="Lysozyme-like_dom_sf"/>
</dbReference>
<evidence type="ECO:0000256" key="10">
    <source>
        <dbReference type="SAM" id="Phobius"/>
    </source>
</evidence>
<keyword evidence="3" id="KW-0328">Glycosyltransferase</keyword>
<dbReference type="InterPro" id="IPR036950">
    <property type="entry name" value="PBP_transglycosylase"/>
</dbReference>
<evidence type="ECO:0000256" key="1">
    <source>
        <dbReference type="ARBA" id="ARBA00022645"/>
    </source>
</evidence>
<evidence type="ECO:0000256" key="5">
    <source>
        <dbReference type="ARBA" id="ARBA00022801"/>
    </source>
</evidence>
<evidence type="ECO:0000256" key="4">
    <source>
        <dbReference type="ARBA" id="ARBA00022679"/>
    </source>
</evidence>
<keyword evidence="10" id="KW-0812">Transmembrane</keyword>
<feature type="transmembrane region" description="Helical" evidence="10">
    <location>
        <begin position="12"/>
        <end position="36"/>
    </location>
</feature>
<evidence type="ECO:0000256" key="9">
    <source>
        <dbReference type="SAM" id="MobiDB-lite"/>
    </source>
</evidence>
<comment type="catalytic activity">
    <reaction evidence="8">
        <text>[GlcNAc-(1-&gt;4)-Mur2Ac(oyl-L-Ala-gamma-D-Glu-L-Lys-D-Ala-D-Ala)](n)-di-trans,octa-cis-undecaprenyl diphosphate + beta-D-GlcNAc-(1-&gt;4)-Mur2Ac(oyl-L-Ala-gamma-D-Glu-L-Lys-D-Ala-D-Ala)-di-trans,octa-cis-undecaprenyl diphosphate = [GlcNAc-(1-&gt;4)-Mur2Ac(oyl-L-Ala-gamma-D-Glu-L-Lys-D-Ala-D-Ala)](n+1)-di-trans,octa-cis-undecaprenyl diphosphate + di-trans,octa-cis-undecaprenyl diphosphate + H(+)</text>
        <dbReference type="Rhea" id="RHEA:23708"/>
        <dbReference type="Rhea" id="RHEA-COMP:9602"/>
        <dbReference type="Rhea" id="RHEA-COMP:9603"/>
        <dbReference type="ChEBI" id="CHEBI:15378"/>
        <dbReference type="ChEBI" id="CHEBI:58405"/>
        <dbReference type="ChEBI" id="CHEBI:60033"/>
        <dbReference type="ChEBI" id="CHEBI:78435"/>
        <dbReference type="EC" id="2.4.99.28"/>
    </reaction>
</comment>
<dbReference type="PANTHER" id="PTHR32282:SF33">
    <property type="entry name" value="PEPTIDOGLYCAN GLYCOSYLTRANSFERASE"/>
    <property type="match status" value="1"/>
</dbReference>
<keyword evidence="10" id="KW-1133">Transmembrane helix</keyword>
<gene>
    <name evidence="13" type="ORF">ACCQ42_01410</name>
</gene>
<name>A0ABW9MC33_9FIRM</name>
<dbReference type="PANTHER" id="PTHR32282">
    <property type="entry name" value="BINDING PROTEIN TRANSPEPTIDASE, PUTATIVE-RELATED"/>
    <property type="match status" value="1"/>
</dbReference>
<evidence type="ECO:0000256" key="6">
    <source>
        <dbReference type="ARBA" id="ARBA00023268"/>
    </source>
</evidence>
<evidence type="ECO:0000256" key="7">
    <source>
        <dbReference type="ARBA" id="ARBA00034000"/>
    </source>
</evidence>